<keyword evidence="4" id="KW-0472">Membrane</keyword>
<dbReference type="SUPFAM" id="SSF53850">
    <property type="entry name" value="Periplasmic binding protein-like II"/>
    <property type="match status" value="1"/>
</dbReference>
<feature type="signal peptide" evidence="7">
    <location>
        <begin position="1"/>
        <end position="18"/>
    </location>
</feature>
<organism evidence="8 9">
    <name type="scientific">Campylobacter suis</name>
    <dbReference type="NCBI Taxonomy" id="2790657"/>
    <lineage>
        <taxon>Bacteria</taxon>
        <taxon>Pseudomonadati</taxon>
        <taxon>Campylobacterota</taxon>
        <taxon>Epsilonproteobacteria</taxon>
        <taxon>Campylobacterales</taxon>
        <taxon>Campylobacteraceae</taxon>
        <taxon>Campylobacter</taxon>
    </lineage>
</organism>
<feature type="chain" id="PRO_5047080568" evidence="7">
    <location>
        <begin position="19"/>
        <end position="257"/>
    </location>
</feature>
<dbReference type="PIRSF" id="PIRSF002854">
    <property type="entry name" value="MetQ"/>
    <property type="match status" value="1"/>
</dbReference>
<accession>A0ABM8Q227</accession>
<keyword evidence="5" id="KW-0564">Palmitate</keyword>
<dbReference type="PANTHER" id="PTHR30429">
    <property type="entry name" value="D-METHIONINE-BINDING LIPOPROTEIN METQ"/>
    <property type="match status" value="1"/>
</dbReference>
<dbReference type="InterPro" id="IPR004872">
    <property type="entry name" value="Lipoprotein_NlpA"/>
</dbReference>
<evidence type="ECO:0000256" key="4">
    <source>
        <dbReference type="ARBA" id="ARBA00023136"/>
    </source>
</evidence>
<sequence>MIFKKLLLAALLTLGLNASDNKIKIAISPVPHAQIMQIAKPLLKKDGYELEIIEISDYSIPNIATQDGSIDANFFQHLPYLQNQNETLSLNLVSMAGIHLEPLGFYSNKIKSLAELKNGAKIAIAHDPSNGNRALQILAKAGLITLKDGVKFASIHDIEHNPKELKFIELEGALIPRTLDEVDLAAISTNFVLDMGLNPSKDALFIENTDSPYANIIVVKSGNENSPKTKALIKATTSDEVRNFIKNEYKGSVLPTF</sequence>
<evidence type="ECO:0000313" key="8">
    <source>
        <dbReference type="EMBL" id="CAD7286840.1"/>
    </source>
</evidence>
<keyword evidence="9" id="KW-1185">Reference proteome</keyword>
<protein>
    <submittedName>
        <fullName evidence="8">Membrane lipoprotein TpN32</fullName>
    </submittedName>
</protein>
<proteinExistence type="inferred from homology"/>
<name>A0ABM8Q227_9BACT</name>
<dbReference type="Pfam" id="PF03180">
    <property type="entry name" value="Lipoprotein_9"/>
    <property type="match status" value="1"/>
</dbReference>
<comment type="subcellular location">
    <subcellularLocation>
        <location evidence="1">Membrane</location>
        <topology evidence="1">Lipid-anchor</topology>
    </subcellularLocation>
</comment>
<comment type="similarity">
    <text evidence="2">Belongs to the NlpA lipoprotein family.</text>
</comment>
<dbReference type="Proteomes" id="UP000789359">
    <property type="component" value="Unassembled WGS sequence"/>
</dbReference>
<evidence type="ECO:0000256" key="5">
    <source>
        <dbReference type="ARBA" id="ARBA00023139"/>
    </source>
</evidence>
<gene>
    <name evidence="8" type="ORF">LMG8286_00563</name>
</gene>
<reference evidence="8 9" key="1">
    <citation type="submission" date="2020-11" db="EMBL/GenBank/DDBJ databases">
        <authorList>
            <person name="Peeters C."/>
        </authorList>
    </citation>
    <scope>NUCLEOTIDE SEQUENCE [LARGE SCALE GENOMIC DNA]</scope>
    <source>
        <strain evidence="8 9">LMG 8286</strain>
    </source>
</reference>
<evidence type="ECO:0000256" key="3">
    <source>
        <dbReference type="ARBA" id="ARBA00022729"/>
    </source>
</evidence>
<dbReference type="CDD" id="cd13597">
    <property type="entry name" value="PBP2_lipoprotein_Tp32"/>
    <property type="match status" value="1"/>
</dbReference>
<dbReference type="PANTHER" id="PTHR30429:SF0">
    <property type="entry name" value="METHIONINE-BINDING LIPOPROTEIN METQ"/>
    <property type="match status" value="1"/>
</dbReference>
<keyword evidence="6 8" id="KW-0449">Lipoprotein</keyword>
<keyword evidence="3 7" id="KW-0732">Signal</keyword>
<evidence type="ECO:0000256" key="2">
    <source>
        <dbReference type="ARBA" id="ARBA00008973"/>
    </source>
</evidence>
<dbReference type="EMBL" id="CAJHOE010000001">
    <property type="protein sequence ID" value="CAD7286840.1"/>
    <property type="molecule type" value="Genomic_DNA"/>
</dbReference>
<evidence type="ECO:0000256" key="1">
    <source>
        <dbReference type="ARBA" id="ARBA00004635"/>
    </source>
</evidence>
<evidence type="ECO:0000256" key="7">
    <source>
        <dbReference type="SAM" id="SignalP"/>
    </source>
</evidence>
<dbReference type="Gene3D" id="3.40.190.10">
    <property type="entry name" value="Periplasmic binding protein-like II"/>
    <property type="match status" value="2"/>
</dbReference>
<evidence type="ECO:0000256" key="6">
    <source>
        <dbReference type="ARBA" id="ARBA00023288"/>
    </source>
</evidence>
<dbReference type="RefSeq" id="WP_230056345.1">
    <property type="nucleotide sequence ID" value="NZ_CAJHOE010000001.1"/>
</dbReference>
<comment type="caution">
    <text evidence="8">The sequence shown here is derived from an EMBL/GenBank/DDBJ whole genome shotgun (WGS) entry which is preliminary data.</text>
</comment>
<evidence type="ECO:0000313" key="9">
    <source>
        <dbReference type="Proteomes" id="UP000789359"/>
    </source>
</evidence>